<dbReference type="PANTHER" id="PTHR10948">
    <property type="entry name" value="TRANSPOSASE"/>
    <property type="match status" value="1"/>
</dbReference>
<comment type="caution">
    <text evidence="3">The sequence shown here is derived from an EMBL/GenBank/DDBJ whole genome shotgun (WGS) entry which is preliminary data.</text>
</comment>
<accession>A0A3M0GBW5</accession>
<dbReference type="InterPro" id="IPR053392">
    <property type="entry name" value="Transposase_IS30-like"/>
</dbReference>
<dbReference type="InterPro" id="IPR012337">
    <property type="entry name" value="RNaseH-like_sf"/>
</dbReference>
<protein>
    <submittedName>
        <fullName evidence="3">IS30 family transposase</fullName>
    </submittedName>
</protein>
<dbReference type="InterPro" id="IPR036397">
    <property type="entry name" value="RNaseH_sf"/>
</dbReference>
<dbReference type="AlphaFoldDB" id="A0A3M0GBW5"/>
<dbReference type="GO" id="GO:0003676">
    <property type="term" value="F:nucleic acid binding"/>
    <property type="evidence" value="ECO:0007669"/>
    <property type="project" value="InterPro"/>
</dbReference>
<dbReference type="SUPFAM" id="SSF53098">
    <property type="entry name" value="Ribonuclease H-like"/>
    <property type="match status" value="1"/>
</dbReference>
<dbReference type="GO" id="GO:0015074">
    <property type="term" value="P:DNA integration"/>
    <property type="evidence" value="ECO:0007669"/>
    <property type="project" value="InterPro"/>
</dbReference>
<keyword evidence="4" id="KW-1185">Reference proteome</keyword>
<proteinExistence type="predicted"/>
<gene>
    <name evidence="3" type="ORF">EAX62_04670</name>
</gene>
<feature type="compositionally biased region" description="Pro residues" evidence="1">
    <location>
        <begin position="1"/>
        <end position="12"/>
    </location>
</feature>
<dbReference type="GO" id="GO:0005829">
    <property type="term" value="C:cytosol"/>
    <property type="evidence" value="ECO:0007669"/>
    <property type="project" value="TreeGrafter"/>
</dbReference>
<name>A0A3M0GBW5_9ACTN</name>
<dbReference type="GO" id="GO:0004803">
    <property type="term" value="F:transposase activity"/>
    <property type="evidence" value="ECO:0007669"/>
    <property type="project" value="TreeGrafter"/>
</dbReference>
<evidence type="ECO:0000256" key="1">
    <source>
        <dbReference type="SAM" id="MobiDB-lite"/>
    </source>
</evidence>
<dbReference type="InterPro" id="IPR051917">
    <property type="entry name" value="Transposase-Integrase"/>
</dbReference>
<dbReference type="GO" id="GO:0032196">
    <property type="term" value="P:transposition"/>
    <property type="evidence" value="ECO:0007669"/>
    <property type="project" value="TreeGrafter"/>
</dbReference>
<evidence type="ECO:0000313" key="3">
    <source>
        <dbReference type="EMBL" id="RMB61897.1"/>
    </source>
</evidence>
<dbReference type="PANTHER" id="PTHR10948:SF23">
    <property type="entry name" value="TRANSPOSASE INSI FOR INSERTION SEQUENCE ELEMENT IS30A-RELATED"/>
    <property type="match status" value="1"/>
</dbReference>
<dbReference type="InterPro" id="IPR001584">
    <property type="entry name" value="Integrase_cat-core"/>
</dbReference>
<feature type="region of interest" description="Disordered" evidence="1">
    <location>
        <begin position="1"/>
        <end position="34"/>
    </location>
</feature>
<sequence>MSIFPTPGPPHIPASTHSVVLSPPPLRGARKHRSPSDIGLVSVFVAPPRPWHRKQRHTPEADLSAWRIHPGHHLAALISRAAGRQIKPYPLPEGDRKGYAKHRSGLTKQLKEDDLITGGANRSAIGTLVERTSGYTVLVRLPQHHTAAATGGAVTEAMAAVPSRLRRTLTWDQGKEMANHDQITAATGLAMYFCGPHSPWQRGTKENGNGLVSQYFPKSTDLRRHSAPDLAAVQNHLNNRPRKSLSWTSPATQFTVLKSADR</sequence>
<evidence type="ECO:0000259" key="2">
    <source>
        <dbReference type="PROSITE" id="PS50994"/>
    </source>
</evidence>
<evidence type="ECO:0000313" key="4">
    <source>
        <dbReference type="Proteomes" id="UP000275256"/>
    </source>
</evidence>
<organism evidence="3 4">
    <name type="scientific">Tessaracoccus antarcticus</name>
    <dbReference type="NCBI Taxonomy" id="2479848"/>
    <lineage>
        <taxon>Bacteria</taxon>
        <taxon>Bacillati</taxon>
        <taxon>Actinomycetota</taxon>
        <taxon>Actinomycetes</taxon>
        <taxon>Propionibacteriales</taxon>
        <taxon>Propionibacteriaceae</taxon>
        <taxon>Tessaracoccus</taxon>
    </lineage>
</organism>
<dbReference type="NCBIfam" id="NF033563">
    <property type="entry name" value="transpos_IS30"/>
    <property type="match status" value="1"/>
</dbReference>
<dbReference type="PROSITE" id="PS50994">
    <property type="entry name" value="INTEGRASE"/>
    <property type="match status" value="1"/>
</dbReference>
<dbReference type="EMBL" id="REFW01000001">
    <property type="protein sequence ID" value="RMB61897.1"/>
    <property type="molecule type" value="Genomic_DNA"/>
</dbReference>
<feature type="domain" description="Integrase catalytic" evidence="2">
    <location>
        <begin position="84"/>
        <end position="258"/>
    </location>
</feature>
<reference evidence="3 4" key="1">
    <citation type="submission" date="2018-10" db="EMBL/GenBank/DDBJ databases">
        <title>Tessaracoccus antarcticuss sp. nov., isolated from sediment.</title>
        <authorList>
            <person name="Zhou L.Y."/>
            <person name="Du Z.J."/>
        </authorList>
    </citation>
    <scope>NUCLEOTIDE SEQUENCE [LARGE SCALE GENOMIC DNA]</scope>
    <source>
        <strain evidence="3 4">JDX10</strain>
    </source>
</reference>
<dbReference type="Proteomes" id="UP000275256">
    <property type="component" value="Unassembled WGS sequence"/>
</dbReference>
<dbReference type="Pfam" id="PF00665">
    <property type="entry name" value="rve"/>
    <property type="match status" value="1"/>
</dbReference>
<dbReference type="Gene3D" id="3.30.420.10">
    <property type="entry name" value="Ribonuclease H-like superfamily/Ribonuclease H"/>
    <property type="match status" value="1"/>
</dbReference>